<feature type="region of interest" description="Disordered" evidence="1">
    <location>
        <begin position="154"/>
        <end position="184"/>
    </location>
</feature>
<dbReference type="PANTHER" id="PTHR22901">
    <property type="entry name" value="SIALATE O-ACETYLESTERASE"/>
    <property type="match status" value="1"/>
</dbReference>
<evidence type="ECO:0008006" key="6">
    <source>
        <dbReference type="Google" id="ProtNLM"/>
    </source>
</evidence>
<dbReference type="SUPFAM" id="SSF51120">
    <property type="entry name" value="beta-Roll"/>
    <property type="match status" value="1"/>
</dbReference>
<reference evidence="4 5" key="1">
    <citation type="submission" date="2016-05" db="EMBL/GenBank/DDBJ databases">
        <title>Complete genome sequence of Novosphingobium guangzhouense SA925(T).</title>
        <authorList>
            <person name="Sha S."/>
        </authorList>
    </citation>
    <scope>NUCLEOTIDE SEQUENCE [LARGE SCALE GENOMIC DNA]</scope>
    <source>
        <strain evidence="4 5">SA925</strain>
    </source>
</reference>
<proteinExistence type="predicted"/>
<dbReference type="InterPro" id="IPR011049">
    <property type="entry name" value="Serralysin-like_metalloprot_C"/>
</dbReference>
<feature type="domain" description="Bacterial Ig" evidence="2">
    <location>
        <begin position="672"/>
        <end position="750"/>
    </location>
</feature>
<evidence type="ECO:0000313" key="5">
    <source>
        <dbReference type="Proteomes" id="UP000236327"/>
    </source>
</evidence>
<gene>
    <name evidence="4" type="ORF">A8V01_00585</name>
</gene>
<comment type="caution">
    <text evidence="4">The sequence shown here is derived from an EMBL/GenBank/DDBJ whole genome shotgun (WGS) entry which is preliminary data.</text>
</comment>
<feature type="domain" description="Bacterial Ig" evidence="2">
    <location>
        <begin position="508"/>
        <end position="585"/>
    </location>
</feature>
<dbReference type="InterPro" id="IPR048051">
    <property type="entry name" value="BapA-like_prefix-like"/>
</dbReference>
<dbReference type="NCBIfam" id="NF033510">
    <property type="entry name" value="Ca_tandemer"/>
    <property type="match status" value="8"/>
</dbReference>
<dbReference type="GO" id="GO:0001681">
    <property type="term" value="F:sialate O-acetylesterase activity"/>
    <property type="evidence" value="ECO:0007669"/>
    <property type="project" value="InterPro"/>
</dbReference>
<feature type="compositionally biased region" description="Polar residues" evidence="1">
    <location>
        <begin position="843"/>
        <end position="853"/>
    </location>
</feature>
<dbReference type="InterPro" id="IPR039329">
    <property type="entry name" value="SIAE"/>
</dbReference>
<feature type="compositionally biased region" description="Low complexity" evidence="1">
    <location>
        <begin position="166"/>
        <end position="176"/>
    </location>
</feature>
<dbReference type="Pfam" id="PF17936">
    <property type="entry name" value="Big_6"/>
    <property type="match status" value="10"/>
</dbReference>
<dbReference type="NCBIfam" id="NF033677">
    <property type="entry name" value="biofilm_BapA_N"/>
    <property type="match status" value="1"/>
</dbReference>
<feature type="domain" description="Bacterial Ig" evidence="2">
    <location>
        <begin position="763"/>
        <end position="832"/>
    </location>
</feature>
<feature type="domain" description="Bacterial Ig" evidence="2">
    <location>
        <begin position="352"/>
        <end position="422"/>
    </location>
</feature>
<feature type="domain" description="Bacterial Ig" evidence="2">
    <location>
        <begin position="171"/>
        <end position="253"/>
    </location>
</feature>
<dbReference type="EMBL" id="LYMM01000001">
    <property type="protein sequence ID" value="PNU06722.1"/>
    <property type="molecule type" value="Genomic_DNA"/>
</dbReference>
<dbReference type="Proteomes" id="UP000236327">
    <property type="component" value="Unassembled WGS sequence"/>
</dbReference>
<evidence type="ECO:0000256" key="1">
    <source>
        <dbReference type="SAM" id="MobiDB-lite"/>
    </source>
</evidence>
<feature type="domain" description="Bacterial Ig" evidence="2">
    <location>
        <begin position="1028"/>
        <end position="1105"/>
    </location>
</feature>
<feature type="domain" description="Bacterial Ig" evidence="2">
    <location>
        <begin position="946"/>
        <end position="1024"/>
    </location>
</feature>
<feature type="domain" description="Bacterial Ig" evidence="2">
    <location>
        <begin position="256"/>
        <end position="339"/>
    </location>
</feature>
<accession>A0A2K2G6S3</accession>
<dbReference type="Gene3D" id="2.60.40.10">
    <property type="entry name" value="Immunoglobulins"/>
    <property type="match status" value="11"/>
</dbReference>
<dbReference type="OrthoDB" id="8481600at2"/>
<dbReference type="RefSeq" id="WP_103094013.1">
    <property type="nucleotide sequence ID" value="NZ_LYMM01000001.1"/>
</dbReference>
<protein>
    <recommendedName>
        <fullName evidence="6">BapA prefix-like domain-containing protein</fullName>
    </recommendedName>
</protein>
<name>A0A2K2G6S3_9SPHN</name>
<dbReference type="InterPro" id="IPR041498">
    <property type="entry name" value="Big_6"/>
</dbReference>
<feature type="region of interest" description="Disordered" evidence="1">
    <location>
        <begin position="828"/>
        <end position="853"/>
    </location>
</feature>
<organism evidence="4 5">
    <name type="scientific">Novosphingobium guangzhouense</name>
    <dbReference type="NCBI Taxonomy" id="1850347"/>
    <lineage>
        <taxon>Bacteria</taxon>
        <taxon>Pseudomonadati</taxon>
        <taxon>Pseudomonadota</taxon>
        <taxon>Alphaproteobacteria</taxon>
        <taxon>Sphingomonadales</taxon>
        <taxon>Sphingomonadaceae</taxon>
        <taxon>Novosphingobium</taxon>
    </lineage>
</organism>
<dbReference type="InterPro" id="IPR013783">
    <property type="entry name" value="Ig-like_fold"/>
</dbReference>
<sequence>MTVEAKIASDMSAVHSAPVQIVQNSVSVTPGSSVALNVQPEAVSGYAREGSDLVVHLKTGETLRVSNFYADPSKLSHLMLVEEDHLVAVDVAQVSGGALATPAYAPIDAMAGFTTPAAASAAGAAAGAAGGGLGMGVIAPLAVLGGGGLVAAAASGGGGDSDDTPSDNTPPAAPTDLTVSAAGDRLTGRAEAGATVLIDTDGNGIANYTVTAAADGLFTVILNPALVNAQTISVTARDAAGNNGPAATVTAPDYTAPQPATEISVAEDGSSISGTGEPGATVLIDVDQDGEADYTTTIGTNGRFFLRFAVRITNGEPIDVTIIDDADNESTIVTVQAPDHTPPPATAPTIDATNGTIIEGTAASGVAVVITGADGVIIGQAAIEQDGSWSFTPSSPLANGVIITANAINDEGQAGPAATVTVDAVAPDAPVISQSNGTQISGMAEAGAVIILTDGNGNPIGQTTANANGIWSFTPGNSLQNGTVINAIARDAAGNTSGQVSTTVDSIAPPAPVLTPPNAVTVAGTAEANATILISDGNGNPIGQAIADANGNWTFNASPPLANGTIVRVVAMDGAGNLGPFAGATVDAIAPATPNVAPSQGTVISGTAEAGATILLTDGNGNPLGQTTVNGDGTWNFTPLNPLANGTTVNAVARDAAANVSPIRTIITDSVAPATPTISPSNGTEVSGTAESGSTITLVDGNGNFVGQAVADADGGWSFMPPTPLPNGSVVNATAQDAAGNVSGPASTTVDTVSPDEPVINPTGGAQVTGTAEAGTLLLLVDGDGNAIGQTIVDANGAWTFTPDAPLPDGTVVNATAQDAAGNISSQASATVDASSPADPTIDPTNGSVVTGTAEPNSTVVLMDGTGSSFASFSPMGRNGATSTFAATTIVPDYGLPLGQVTTDGQGNWTFTPVVPLPDGTVVIAVSVDAAGNVSGPVDTIVDGIAPDAPTIDPTTGLLLQGLADPGVTIRLSDGQGNPIGETTADDDGAWSFIPAISLPNDTVVIAVAVDEAGNISLPASTAVDTVAPPAPVVAASNGNVITGNGEPGTIIMISDALGVPLGEATVDANGHWTFTPASPLPDSTIVEAVAVDAAGNTSTMAFITIDAIAPDSPILSLVSEGEVLMVAAEPGSVVRIVVNGDAANPFLVNIDSNGSGSLSLLAPLIGSETVTAITIDAAGNQSGPTVFVVPDIVPPTIIVVEAEDGFVNAAEAANGVQVDIAIRPTMQEGQTITVVLDGANGYQATESHVLSAADLLSQSLIMTVAPSGNFPDGAAQITARIDGGAASIPVEFLVDKTPPATPLLSLVANALTISAEPNSELTIIANIGGLETETVVTVNNSGLASLNLLTDLGVRLDWTQLLETQISVVSADAAGNTSSVATVALAPTVETPVTIGNLGLDVSLNPLSPRFGVSGNTEPNSSVVVQVTTPALNVELLPLIADGSGNFSLNLLSPTILNQLGLSITDVLNLGSEISLGLVATDGQGNESATYGLSLSPNGLSLAIGQIDVNGTLSDDIMSGATGAEHINGNSGNDFIQNVSVGDHVLAGLGNDTIQVTAPNFSTVDGGSGFDTVLLGNGINLDYGANGVGTFANIERVDLGTGGSGSVLTLTSAEVSAITDAGNTLQITGDSNDVLHITGAVNTGSSQTLEGIAYNVYAFGINTVLVEENTVQVIV</sequence>
<dbReference type="PANTHER" id="PTHR22901:SF0">
    <property type="entry name" value="SIALATE O-ACETYLESTERASE"/>
    <property type="match status" value="1"/>
</dbReference>
<feature type="domain" description="Bacterial Ig" evidence="2">
    <location>
        <begin position="590"/>
        <end position="666"/>
    </location>
</feature>
<evidence type="ECO:0000313" key="4">
    <source>
        <dbReference type="EMBL" id="PNU06722.1"/>
    </source>
</evidence>
<evidence type="ECO:0000259" key="3">
    <source>
        <dbReference type="Pfam" id="PF22783"/>
    </source>
</evidence>
<dbReference type="GO" id="GO:0005975">
    <property type="term" value="P:carbohydrate metabolic process"/>
    <property type="evidence" value="ECO:0007669"/>
    <property type="project" value="TreeGrafter"/>
</dbReference>
<keyword evidence="5" id="KW-1185">Reference proteome</keyword>
<feature type="domain" description="Biofilm-associated protein BapA-like prefix-like" evidence="3">
    <location>
        <begin position="20"/>
        <end position="113"/>
    </location>
</feature>
<dbReference type="Pfam" id="PF22783">
    <property type="entry name" value="BapA_N"/>
    <property type="match status" value="1"/>
</dbReference>
<feature type="domain" description="Bacterial Ig" evidence="2">
    <location>
        <begin position="426"/>
        <end position="504"/>
    </location>
</feature>
<evidence type="ECO:0000259" key="2">
    <source>
        <dbReference type="Pfam" id="PF17936"/>
    </source>
</evidence>